<dbReference type="Proteomes" id="UP000622687">
    <property type="component" value="Unassembled WGS sequence"/>
</dbReference>
<keyword evidence="4" id="KW-0411">Iron-sulfur</keyword>
<evidence type="ECO:0000313" key="6">
    <source>
        <dbReference type="EMBL" id="MBI6875218.1"/>
    </source>
</evidence>
<dbReference type="Pfam" id="PF01568">
    <property type="entry name" value="Molydop_binding"/>
    <property type="match status" value="1"/>
</dbReference>
<dbReference type="Gene3D" id="2.20.25.90">
    <property type="entry name" value="ADC-like domains"/>
    <property type="match status" value="1"/>
</dbReference>
<evidence type="ECO:0000256" key="2">
    <source>
        <dbReference type="ARBA" id="ARBA00022723"/>
    </source>
</evidence>
<comment type="similarity">
    <text evidence="1">Belongs to the prokaryotic molybdopterin-containing oxidoreductase family.</text>
</comment>
<dbReference type="GO" id="GO:0046872">
    <property type="term" value="F:metal ion binding"/>
    <property type="evidence" value="ECO:0007669"/>
    <property type="project" value="UniProtKB-KW"/>
</dbReference>
<dbReference type="InterPro" id="IPR050612">
    <property type="entry name" value="Prok_Mopterin_Oxidored"/>
</dbReference>
<proteinExistence type="inferred from homology"/>
<keyword evidence="7" id="KW-1185">Reference proteome</keyword>
<dbReference type="Gene3D" id="2.40.40.20">
    <property type="match status" value="1"/>
</dbReference>
<protein>
    <submittedName>
        <fullName evidence="6">Molybdopterin-dependent oxidoreductase</fullName>
    </submittedName>
</protein>
<evidence type="ECO:0000256" key="1">
    <source>
        <dbReference type="ARBA" id="ARBA00010312"/>
    </source>
</evidence>
<dbReference type="Pfam" id="PF00384">
    <property type="entry name" value="Molybdopterin"/>
    <property type="match status" value="1"/>
</dbReference>
<sequence length="647" mass="74006">MKSHGCTLDCFGCCKLNVHVEDNKVIKIEADKNHPYTKGIMCEKGRNHLKRLNDKDRLYSPMKKEDGKWVNISFEEAIDIIVDKLKYYKEKYSSNSIMHYSESGSGSILKGIEDIFFNFYGGITKADGGTCWSAGSKAQKYDFGYNKSHFIDDVFNSKNIILWSKNPANSHIQLFHRIKQAKEKGIKVIVIDPLCTDTANIADIHIKINPSTDAALAMAMAKIIIEENLQDTEFIKENVIGFEEYKAYLDTLDMNYLCDECGVDINTIKEITYLYAKEKYSSIYIGYGVQRYKNGGNSIRAIDALGAITGSIGKKGGGVNYSNKVYPDVLNLDPYNSYKYASKEREVDLNEFPGFAKDNLKAIFISKANPLNQWPNLNEFTKAFKSIEFKVCIDMFLTDTAKHCDLVIPCTNTLETEDLLYTSMSNPYIIYNEKCVEPKHKLMDEYYFFRELAKKMEMKEYPYVPKKEYLAQIIKPLEEKGITLEKIKNEYVTIQEDDVAWKDLIFKTPSKKIEMYSESAKKNNVSPIPIYINEKSSKLRLITTHPKRSLMSQSFKDIDTMAVANISQNTAKNYNLLNGEIVTLKSVNGEIDVQININNKLMDNIVHMEIGWWEKSSNPNFLTEGAVSDMGKQIAYYDTFVEIKKKS</sequence>
<dbReference type="GO" id="GO:0016491">
    <property type="term" value="F:oxidoreductase activity"/>
    <property type="evidence" value="ECO:0007669"/>
    <property type="project" value="InterPro"/>
</dbReference>
<evidence type="ECO:0000256" key="3">
    <source>
        <dbReference type="ARBA" id="ARBA00023004"/>
    </source>
</evidence>
<organism evidence="6 7">
    <name type="scientific">Clostridium aciditolerans</name>
    <dbReference type="NCBI Taxonomy" id="339861"/>
    <lineage>
        <taxon>Bacteria</taxon>
        <taxon>Bacillati</taxon>
        <taxon>Bacillota</taxon>
        <taxon>Clostridia</taxon>
        <taxon>Eubacteriales</taxon>
        <taxon>Clostridiaceae</taxon>
        <taxon>Clostridium</taxon>
    </lineage>
</organism>
<dbReference type="GO" id="GO:0051536">
    <property type="term" value="F:iron-sulfur cluster binding"/>
    <property type="evidence" value="ECO:0007669"/>
    <property type="project" value="UniProtKB-KW"/>
</dbReference>
<dbReference type="GO" id="GO:0043546">
    <property type="term" value="F:molybdopterin cofactor binding"/>
    <property type="evidence" value="ECO:0007669"/>
    <property type="project" value="InterPro"/>
</dbReference>
<dbReference type="InterPro" id="IPR006657">
    <property type="entry name" value="MoPterin_dinucl-bd_dom"/>
</dbReference>
<comment type="caution">
    <text evidence="6">The sequence shown here is derived from an EMBL/GenBank/DDBJ whole genome shotgun (WGS) entry which is preliminary data.</text>
</comment>
<dbReference type="InterPro" id="IPR009010">
    <property type="entry name" value="Asp_de-COase-like_dom_sf"/>
</dbReference>
<dbReference type="PANTHER" id="PTHR43742:SF6">
    <property type="entry name" value="OXIDOREDUCTASE YYAE-RELATED"/>
    <property type="match status" value="1"/>
</dbReference>
<gene>
    <name evidence="6" type="ORF">I6U51_21320</name>
</gene>
<dbReference type="CDD" id="cd02775">
    <property type="entry name" value="MopB_CT"/>
    <property type="match status" value="1"/>
</dbReference>
<keyword evidence="2" id="KW-0479">Metal-binding</keyword>
<dbReference type="CDD" id="cd02766">
    <property type="entry name" value="MopB_3"/>
    <property type="match status" value="1"/>
</dbReference>
<dbReference type="EMBL" id="JAEEGB010000039">
    <property type="protein sequence ID" value="MBI6875218.1"/>
    <property type="molecule type" value="Genomic_DNA"/>
</dbReference>
<evidence type="ECO:0000256" key="4">
    <source>
        <dbReference type="ARBA" id="ARBA00023014"/>
    </source>
</evidence>
<dbReference type="SUPFAM" id="SSF53706">
    <property type="entry name" value="Formate dehydrogenase/DMSO reductase, domains 1-3"/>
    <property type="match status" value="1"/>
</dbReference>
<accession>A0A934M720</accession>
<dbReference type="AlphaFoldDB" id="A0A934M720"/>
<feature type="domain" description="4Fe-4S Mo/W bis-MGD-type" evidence="5">
    <location>
        <begin position="1"/>
        <end position="56"/>
    </location>
</feature>
<evidence type="ECO:0000259" key="5">
    <source>
        <dbReference type="PROSITE" id="PS51669"/>
    </source>
</evidence>
<dbReference type="Gene3D" id="3.40.228.10">
    <property type="entry name" value="Dimethylsulfoxide Reductase, domain 2"/>
    <property type="match status" value="1"/>
</dbReference>
<dbReference type="PANTHER" id="PTHR43742">
    <property type="entry name" value="TRIMETHYLAMINE-N-OXIDE REDUCTASE"/>
    <property type="match status" value="1"/>
</dbReference>
<dbReference type="SMART" id="SM00926">
    <property type="entry name" value="Molybdop_Fe4S4"/>
    <property type="match status" value="1"/>
</dbReference>
<dbReference type="RefSeq" id="WP_211144575.1">
    <property type="nucleotide sequence ID" value="NZ_JAEEGB010000039.1"/>
</dbReference>
<dbReference type="SUPFAM" id="SSF50692">
    <property type="entry name" value="ADC-like"/>
    <property type="match status" value="1"/>
</dbReference>
<dbReference type="Gene3D" id="3.40.50.740">
    <property type="match status" value="1"/>
</dbReference>
<reference evidence="6" key="1">
    <citation type="submission" date="2020-12" db="EMBL/GenBank/DDBJ databases">
        <title>Clostridium thailandense sp. nov., a novel acetogenic bacterium isolated from peat land soil in Thailand.</title>
        <authorList>
            <person name="Chaikitkaew S."/>
            <person name="Birkeland N.K."/>
        </authorList>
    </citation>
    <scope>NUCLEOTIDE SEQUENCE</scope>
    <source>
        <strain evidence="6">DSM 17425</strain>
    </source>
</reference>
<dbReference type="PROSITE" id="PS51669">
    <property type="entry name" value="4FE4S_MOW_BIS_MGD"/>
    <property type="match status" value="1"/>
</dbReference>
<dbReference type="Gene3D" id="3.30.2070.10">
    <property type="entry name" value="Formate dehydrogenase/DMSO reductase"/>
    <property type="match status" value="1"/>
</dbReference>
<keyword evidence="3" id="KW-0408">Iron</keyword>
<dbReference type="InterPro" id="IPR006656">
    <property type="entry name" value="Mopterin_OxRdtase"/>
</dbReference>
<dbReference type="Pfam" id="PF04879">
    <property type="entry name" value="Molybdop_Fe4S4"/>
    <property type="match status" value="1"/>
</dbReference>
<name>A0A934M720_9CLOT</name>
<evidence type="ECO:0000313" key="7">
    <source>
        <dbReference type="Proteomes" id="UP000622687"/>
    </source>
</evidence>
<dbReference type="InterPro" id="IPR006963">
    <property type="entry name" value="Mopterin_OxRdtase_4Fe-4S_dom"/>
</dbReference>